<dbReference type="AlphaFoldDB" id="A0A3G8GXJ1"/>
<proteinExistence type="predicted"/>
<evidence type="ECO:0008006" key="3">
    <source>
        <dbReference type="Google" id="ProtNLM"/>
    </source>
</evidence>
<reference evidence="2" key="1">
    <citation type="submission" date="2018-11" db="EMBL/GenBank/DDBJ databases">
        <title>FDA dAtabase for Regulatory Grade micrObial Sequences (FDA-ARGOS): Supporting development and validation of Infectious Disease Dx tests.</title>
        <authorList>
            <person name="Goldberg B."/>
            <person name="Campos J."/>
            <person name="Tallon L."/>
            <person name="Sadzewicz L."/>
            <person name="Zhao X."/>
            <person name="Vavikolanu K."/>
            <person name="Mehta A."/>
            <person name="Aluvathingal J."/>
            <person name="Nadendla S."/>
            <person name="Geyer C."/>
            <person name="Nandy P."/>
            <person name="Yan Y."/>
            <person name="Sichtig H."/>
        </authorList>
    </citation>
    <scope>NUCLEOTIDE SEQUENCE [LARGE SCALE GENOMIC DNA]</scope>
    <source>
        <strain evidence="2">FDAARGOS_614</strain>
    </source>
</reference>
<evidence type="ECO:0000313" key="1">
    <source>
        <dbReference type="EMBL" id="AZG12928.1"/>
    </source>
</evidence>
<dbReference type="Proteomes" id="UP000270411">
    <property type="component" value="Chromosome 1"/>
</dbReference>
<protein>
    <recommendedName>
        <fullName evidence="3">Twin-arginine translocation pathway signal protein</fullName>
    </recommendedName>
</protein>
<dbReference type="OrthoDB" id="329761at2"/>
<dbReference type="EMBL" id="CP033969">
    <property type="protein sequence ID" value="AZG12928.1"/>
    <property type="molecule type" value="Genomic_DNA"/>
</dbReference>
<dbReference type="KEGG" id="cpau:EHF44_05450"/>
<evidence type="ECO:0000313" key="2">
    <source>
        <dbReference type="Proteomes" id="UP000270411"/>
    </source>
</evidence>
<organism evidence="1 2">
    <name type="scientific">Cupriavidus pauculus</name>
    <dbReference type="NCBI Taxonomy" id="82633"/>
    <lineage>
        <taxon>Bacteria</taxon>
        <taxon>Pseudomonadati</taxon>
        <taxon>Pseudomonadota</taxon>
        <taxon>Betaproteobacteria</taxon>
        <taxon>Burkholderiales</taxon>
        <taxon>Burkholderiaceae</taxon>
        <taxon>Cupriavidus</taxon>
    </lineage>
</organism>
<name>A0A3G8GXJ1_9BURK</name>
<dbReference type="InterPro" id="IPR006311">
    <property type="entry name" value="TAT_signal"/>
</dbReference>
<dbReference type="PROSITE" id="PS51318">
    <property type="entry name" value="TAT"/>
    <property type="match status" value="1"/>
</dbReference>
<sequence length="194" mass="20375">MTNPADPAVPPDPSRRVFLKLGAGLSAAVACSALLPGLTGCSPADTPPQPGMAWLRPADVALFRAVLPAVASELEGLDAATRARRIDAAMRNIDGTIAAMDLNARHELRKLLDLLASAPLRWLLAGVRTPWHAATPDQVRAFLARWRGSRIGALNAGGVVLVKLASVSYFVAPDTWAASGYPGPNPAIYRALQG</sequence>
<accession>A0A3G8GXJ1</accession>
<gene>
    <name evidence="1" type="ORF">EHF44_05450</name>
</gene>
<dbReference type="RefSeq" id="WP_124682812.1">
    <property type="nucleotide sequence ID" value="NZ_CP033969.1"/>
</dbReference>